<organism evidence="2 3">
    <name type="scientific">Labedaea rhizosphaerae</name>
    <dbReference type="NCBI Taxonomy" id="598644"/>
    <lineage>
        <taxon>Bacteria</taxon>
        <taxon>Bacillati</taxon>
        <taxon>Actinomycetota</taxon>
        <taxon>Actinomycetes</taxon>
        <taxon>Pseudonocardiales</taxon>
        <taxon>Pseudonocardiaceae</taxon>
        <taxon>Labedaea</taxon>
    </lineage>
</organism>
<sequence>MLDHLVYATPDLAATAADLAARGLKLSEGGPHQGLGTRNLLAGLGLGRYLEVIGPDPDQPRPQVARPFGIDMLTAPRLVTWAIRKADLDPADSVAMSRTRPDGVVLRWRLSFPESGDGVVPFTIDWGRTPHPSADAAEGARLIALTATHPEPAAVTREIEGLGAQLDVLPGPVQLRAVIATPGGEVTLR</sequence>
<dbReference type="EMBL" id="SNXZ01000013">
    <property type="protein sequence ID" value="TDP89400.1"/>
    <property type="molecule type" value="Genomic_DNA"/>
</dbReference>
<dbReference type="InterPro" id="IPR025870">
    <property type="entry name" value="Glyoxalase-like_dom"/>
</dbReference>
<evidence type="ECO:0000259" key="1">
    <source>
        <dbReference type="Pfam" id="PF13468"/>
    </source>
</evidence>
<keyword evidence="3" id="KW-1185">Reference proteome</keyword>
<evidence type="ECO:0000313" key="3">
    <source>
        <dbReference type="Proteomes" id="UP000295444"/>
    </source>
</evidence>
<dbReference type="OrthoDB" id="3227561at2"/>
<gene>
    <name evidence="2" type="ORF">EV186_11347</name>
</gene>
<dbReference type="InterPro" id="IPR029068">
    <property type="entry name" value="Glyas_Bleomycin-R_OHBP_Dase"/>
</dbReference>
<reference evidence="2 3" key="1">
    <citation type="submission" date="2019-03" db="EMBL/GenBank/DDBJ databases">
        <title>Genomic Encyclopedia of Type Strains, Phase IV (KMG-IV): sequencing the most valuable type-strain genomes for metagenomic binning, comparative biology and taxonomic classification.</title>
        <authorList>
            <person name="Goeker M."/>
        </authorList>
    </citation>
    <scope>NUCLEOTIDE SEQUENCE [LARGE SCALE GENOMIC DNA]</scope>
    <source>
        <strain evidence="2 3">DSM 45361</strain>
    </source>
</reference>
<dbReference type="Proteomes" id="UP000295444">
    <property type="component" value="Unassembled WGS sequence"/>
</dbReference>
<proteinExistence type="predicted"/>
<dbReference type="Pfam" id="PF13468">
    <property type="entry name" value="Glyoxalase_3"/>
    <property type="match status" value="1"/>
</dbReference>
<protein>
    <submittedName>
        <fullName evidence="2">Glyoxalase-like protein</fullName>
    </submittedName>
</protein>
<dbReference type="PANTHER" id="PTHR40265">
    <property type="entry name" value="BLL2707 PROTEIN"/>
    <property type="match status" value="1"/>
</dbReference>
<comment type="caution">
    <text evidence="2">The sequence shown here is derived from an EMBL/GenBank/DDBJ whole genome shotgun (WGS) entry which is preliminary data.</text>
</comment>
<evidence type="ECO:0000313" key="2">
    <source>
        <dbReference type="EMBL" id="TDP89400.1"/>
    </source>
</evidence>
<dbReference type="PANTHER" id="PTHR40265:SF1">
    <property type="entry name" value="GLYOXALASE-LIKE DOMAIN-CONTAINING PROTEIN"/>
    <property type="match status" value="1"/>
</dbReference>
<name>A0A4R6RRK9_LABRH</name>
<dbReference type="RefSeq" id="WP_133854384.1">
    <property type="nucleotide sequence ID" value="NZ_SNXZ01000013.1"/>
</dbReference>
<accession>A0A4R6RRK9</accession>
<dbReference type="AlphaFoldDB" id="A0A4R6RRK9"/>
<dbReference type="Gene3D" id="3.10.180.10">
    <property type="entry name" value="2,3-Dihydroxybiphenyl 1,2-Dioxygenase, domain 1"/>
    <property type="match status" value="1"/>
</dbReference>
<feature type="domain" description="Glyoxalase-like" evidence="1">
    <location>
        <begin position="2"/>
        <end position="161"/>
    </location>
</feature>